<dbReference type="AlphaFoldDB" id="A0A4Q0MMN6"/>
<dbReference type="GO" id="GO:0015385">
    <property type="term" value="F:sodium:proton antiporter activity"/>
    <property type="evidence" value="ECO:0007669"/>
    <property type="project" value="InterPro"/>
</dbReference>
<comment type="similarity">
    <text evidence="10">Belongs to the monovalent cation:proton antiporter 1 (CPA1) transporter (TC 2.A.36) family.</text>
</comment>
<evidence type="ECO:0000256" key="1">
    <source>
        <dbReference type="ARBA" id="ARBA00004651"/>
    </source>
</evidence>
<evidence type="ECO:0000256" key="5">
    <source>
        <dbReference type="ARBA" id="ARBA00022989"/>
    </source>
</evidence>
<accession>A0A4Q0MMN6</accession>
<dbReference type="Pfam" id="PF00999">
    <property type="entry name" value="Na_H_Exchanger"/>
    <property type="match status" value="1"/>
</dbReference>
<feature type="transmembrane region" description="Helical" evidence="10">
    <location>
        <begin position="209"/>
        <end position="226"/>
    </location>
</feature>
<feature type="transmembrane region" description="Helical" evidence="10">
    <location>
        <begin position="111"/>
        <end position="131"/>
    </location>
</feature>
<reference evidence="12 13" key="1">
    <citation type="submission" date="2018-12" db="EMBL/GenBank/DDBJ databases">
        <title>bacterium Hansschlegelia zhihuaiae S113.</title>
        <authorList>
            <person name="He J."/>
        </authorList>
    </citation>
    <scope>NUCLEOTIDE SEQUENCE [LARGE SCALE GENOMIC DNA]</scope>
    <source>
        <strain evidence="12 13">S 113</strain>
    </source>
</reference>
<keyword evidence="4 10" id="KW-0812">Transmembrane</keyword>
<comment type="caution">
    <text evidence="12">The sequence shown here is derived from an EMBL/GenBank/DDBJ whole genome shotgun (WGS) entry which is preliminary data.</text>
</comment>
<dbReference type="InterPro" id="IPR018422">
    <property type="entry name" value="Cation/H_exchanger_CPA1"/>
</dbReference>
<dbReference type="OrthoDB" id="9809206at2"/>
<keyword evidence="9 10" id="KW-0739">Sodium transport</keyword>
<dbReference type="RefSeq" id="WP_128776010.1">
    <property type="nucleotide sequence ID" value="NZ_RYFI01000002.1"/>
</dbReference>
<feature type="transmembrane region" description="Helical" evidence="10">
    <location>
        <begin position="6"/>
        <end position="21"/>
    </location>
</feature>
<keyword evidence="6 10" id="KW-0915">Sodium</keyword>
<evidence type="ECO:0000313" key="13">
    <source>
        <dbReference type="Proteomes" id="UP000289708"/>
    </source>
</evidence>
<feature type="transmembrane region" description="Helical" evidence="10">
    <location>
        <begin position="81"/>
        <end position="105"/>
    </location>
</feature>
<feature type="transmembrane region" description="Helical" evidence="10">
    <location>
        <begin position="342"/>
        <end position="367"/>
    </location>
</feature>
<dbReference type="GO" id="GO:0098719">
    <property type="term" value="P:sodium ion import across plasma membrane"/>
    <property type="evidence" value="ECO:0007669"/>
    <property type="project" value="TreeGrafter"/>
</dbReference>
<evidence type="ECO:0000256" key="6">
    <source>
        <dbReference type="ARBA" id="ARBA00023053"/>
    </source>
</evidence>
<evidence type="ECO:0000256" key="7">
    <source>
        <dbReference type="ARBA" id="ARBA00023065"/>
    </source>
</evidence>
<keyword evidence="2 10" id="KW-0813">Transport</keyword>
<keyword evidence="3" id="KW-1003">Cell membrane</keyword>
<sequence length="515" mass="54975">METFEWIIALLFGAALLAMLARRLGAPYPSFLAIGGACLAFVPHSPEWTLDPHLALTLFVAPILVDAAYDASLRDLRDNWAPVAGLVVAAVVATTAAVAVLVHWLVPDMPWAVAIALGAIVAPPDAAAASAVVRQVGLPHRIVKILEGESLLNDASALLIYRLAILAAMDGEFSVASFAPVLVLTVVGSVVAGYAVARLTGPLTRVGDAPIAIILQFSLTFGVWIAAEAAGLSGILTIVVYAMTVARMSGQRFPARMRVPVFAVWETAVFVLNAFAFVLVGLQIGPIWERLGDLRFSYAAIALAVLVAVILARFAWVMAFNKVIRMRIDRYGFNPPRPMMRPTVASGVVISWAGMRGIVTLAAAFAVPETLSDGSPFPYRDLILLTAFTVTLGTLTLQGLTLKALIIRSGLSDDDPVAREVRLARVEIHRAALAAIEGDDSLPARLLRKEYQGAIELNQANGDSSPDDRPGDGLRRKAIAAARDRMVELRRDSVIGDDAFHVVEAELDWAELGAG</sequence>
<feature type="transmembrane region" description="Helical" evidence="10">
    <location>
        <begin position="262"/>
        <end position="284"/>
    </location>
</feature>
<dbReference type="InterPro" id="IPR006153">
    <property type="entry name" value="Cation/H_exchanger_TM"/>
</dbReference>
<gene>
    <name evidence="12" type="ORF">EK403_02925</name>
</gene>
<keyword evidence="8 10" id="KW-0472">Membrane</keyword>
<comment type="function">
    <text evidence="10">Na(+)/H(+) antiporter that extrudes sodium in exchange for external protons.</text>
</comment>
<dbReference type="Proteomes" id="UP000289708">
    <property type="component" value="Unassembled WGS sequence"/>
</dbReference>
<evidence type="ECO:0000256" key="10">
    <source>
        <dbReference type="RuleBase" id="RU366002"/>
    </source>
</evidence>
<proteinExistence type="inferred from homology"/>
<organism evidence="12 13">
    <name type="scientific">Hansschlegelia zhihuaiae</name>
    <dbReference type="NCBI Taxonomy" id="405005"/>
    <lineage>
        <taxon>Bacteria</taxon>
        <taxon>Pseudomonadati</taxon>
        <taxon>Pseudomonadota</taxon>
        <taxon>Alphaproteobacteria</taxon>
        <taxon>Hyphomicrobiales</taxon>
        <taxon>Methylopilaceae</taxon>
        <taxon>Hansschlegelia</taxon>
    </lineage>
</organism>
<dbReference type="GO" id="GO:0005886">
    <property type="term" value="C:plasma membrane"/>
    <property type="evidence" value="ECO:0007669"/>
    <property type="project" value="UniProtKB-SubCell"/>
</dbReference>
<keyword evidence="10" id="KW-0050">Antiport</keyword>
<evidence type="ECO:0000256" key="8">
    <source>
        <dbReference type="ARBA" id="ARBA00023136"/>
    </source>
</evidence>
<evidence type="ECO:0000313" key="12">
    <source>
        <dbReference type="EMBL" id="RXF75020.1"/>
    </source>
</evidence>
<dbReference type="GO" id="GO:0051453">
    <property type="term" value="P:regulation of intracellular pH"/>
    <property type="evidence" value="ECO:0007669"/>
    <property type="project" value="TreeGrafter"/>
</dbReference>
<evidence type="ECO:0000259" key="11">
    <source>
        <dbReference type="Pfam" id="PF00999"/>
    </source>
</evidence>
<dbReference type="PANTHER" id="PTHR10110:SF86">
    <property type="entry name" value="SODIUM_HYDROGEN EXCHANGER 7"/>
    <property type="match status" value="1"/>
</dbReference>
<dbReference type="EMBL" id="RYFI01000002">
    <property type="protein sequence ID" value="RXF75020.1"/>
    <property type="molecule type" value="Genomic_DNA"/>
</dbReference>
<feature type="transmembrane region" description="Helical" evidence="10">
    <location>
        <begin position="382"/>
        <end position="402"/>
    </location>
</feature>
<keyword evidence="7 10" id="KW-0406">Ion transport</keyword>
<name>A0A4Q0MMN6_9HYPH</name>
<keyword evidence="10" id="KW-0997">Cell inner membrane</keyword>
<feature type="domain" description="Cation/H+ exchanger transmembrane" evidence="11">
    <location>
        <begin position="14"/>
        <end position="406"/>
    </location>
</feature>
<dbReference type="NCBIfam" id="TIGR00831">
    <property type="entry name" value="a_cpa1"/>
    <property type="match status" value="1"/>
</dbReference>
<comment type="caution">
    <text evidence="10">Lacks conserved residue(s) required for the propagation of feature annotation.</text>
</comment>
<keyword evidence="5 10" id="KW-1133">Transmembrane helix</keyword>
<dbReference type="Gene3D" id="6.10.140.1330">
    <property type="match status" value="1"/>
</dbReference>
<protein>
    <submittedName>
        <fullName evidence="12">Na+/H+ antiporter</fullName>
    </submittedName>
</protein>
<feature type="transmembrane region" description="Helical" evidence="10">
    <location>
        <begin position="175"/>
        <end position="197"/>
    </location>
</feature>
<evidence type="ECO:0000256" key="2">
    <source>
        <dbReference type="ARBA" id="ARBA00022448"/>
    </source>
</evidence>
<evidence type="ECO:0000256" key="9">
    <source>
        <dbReference type="ARBA" id="ARBA00023201"/>
    </source>
</evidence>
<dbReference type="PANTHER" id="PTHR10110">
    <property type="entry name" value="SODIUM/HYDROGEN EXCHANGER"/>
    <property type="match status" value="1"/>
</dbReference>
<dbReference type="GO" id="GO:0015386">
    <property type="term" value="F:potassium:proton antiporter activity"/>
    <property type="evidence" value="ECO:0007669"/>
    <property type="project" value="TreeGrafter"/>
</dbReference>
<evidence type="ECO:0000256" key="3">
    <source>
        <dbReference type="ARBA" id="ARBA00022475"/>
    </source>
</evidence>
<dbReference type="InterPro" id="IPR004705">
    <property type="entry name" value="Cation/H_exchanger_CPA1_bac"/>
</dbReference>
<comment type="subcellular location">
    <subcellularLocation>
        <location evidence="10">Cell inner membrane</location>
        <topology evidence="10">Multi-pass membrane protein</topology>
    </subcellularLocation>
    <subcellularLocation>
        <location evidence="1">Cell membrane</location>
        <topology evidence="1">Multi-pass membrane protein</topology>
    </subcellularLocation>
</comment>
<keyword evidence="13" id="KW-1185">Reference proteome</keyword>
<evidence type="ECO:0000256" key="4">
    <source>
        <dbReference type="ARBA" id="ARBA00022692"/>
    </source>
</evidence>
<feature type="transmembrane region" description="Helical" evidence="10">
    <location>
        <begin position="296"/>
        <end position="321"/>
    </location>
</feature>